<feature type="active site" description="Proton donor" evidence="4">
    <location>
        <position position="337"/>
    </location>
</feature>
<dbReference type="InterPro" id="IPR000639">
    <property type="entry name" value="Epox_hydrolase-like"/>
</dbReference>
<evidence type="ECO:0000256" key="3">
    <source>
        <dbReference type="ARBA" id="ARBA00022801"/>
    </source>
</evidence>
<reference evidence="6 7" key="1">
    <citation type="submission" date="2019-06" db="EMBL/GenBank/DDBJ databases">
        <authorList>
            <person name="Palmer J.M."/>
        </authorList>
    </citation>
    <scope>NUCLEOTIDE SEQUENCE [LARGE SCALE GENOMIC DNA]</scope>
    <source>
        <strain evidence="6 7">TWF102</strain>
    </source>
</reference>
<comment type="caution">
    <text evidence="6">The sequence shown here is derived from an EMBL/GenBank/DDBJ whole genome shotgun (WGS) entry which is preliminary data.</text>
</comment>
<dbReference type="InterPro" id="IPR016292">
    <property type="entry name" value="Epoxide_hydrolase"/>
</dbReference>
<evidence type="ECO:0000256" key="2">
    <source>
        <dbReference type="ARBA" id="ARBA00022797"/>
    </source>
</evidence>
<dbReference type="AlphaFoldDB" id="A0A7C8J6J6"/>
<evidence type="ECO:0000313" key="7">
    <source>
        <dbReference type="Proteomes" id="UP000475325"/>
    </source>
</evidence>
<dbReference type="SUPFAM" id="SSF53474">
    <property type="entry name" value="alpha/beta-Hydrolases"/>
    <property type="match status" value="1"/>
</dbReference>
<dbReference type="PIRSF" id="PIRSF001112">
    <property type="entry name" value="Epoxide_hydrolase"/>
    <property type="match status" value="1"/>
</dbReference>
<feature type="active site" description="Proton acceptor" evidence="4">
    <location>
        <position position="395"/>
    </location>
</feature>
<organism evidence="6 7">
    <name type="scientific">Orbilia oligospora</name>
    <name type="common">Nematode-trapping fungus</name>
    <name type="synonym">Arthrobotrys oligospora</name>
    <dbReference type="NCBI Taxonomy" id="2813651"/>
    <lineage>
        <taxon>Eukaryota</taxon>
        <taxon>Fungi</taxon>
        <taxon>Dikarya</taxon>
        <taxon>Ascomycota</taxon>
        <taxon>Pezizomycotina</taxon>
        <taxon>Orbiliomycetes</taxon>
        <taxon>Orbiliales</taxon>
        <taxon>Orbiliaceae</taxon>
        <taxon>Orbilia</taxon>
    </lineage>
</organism>
<keyword evidence="2" id="KW-0058">Aromatic hydrocarbons catabolism</keyword>
<evidence type="ECO:0000259" key="5">
    <source>
        <dbReference type="Pfam" id="PF06441"/>
    </source>
</evidence>
<name>A0A7C8J6J6_ORBOL</name>
<dbReference type="InterPro" id="IPR029058">
    <property type="entry name" value="AB_hydrolase_fold"/>
</dbReference>
<evidence type="ECO:0000256" key="1">
    <source>
        <dbReference type="ARBA" id="ARBA00010088"/>
    </source>
</evidence>
<accession>A0A7C8J6J6</accession>
<dbReference type="Pfam" id="PF06441">
    <property type="entry name" value="EHN"/>
    <property type="match status" value="1"/>
</dbReference>
<evidence type="ECO:0000313" key="6">
    <source>
        <dbReference type="EMBL" id="KAF3098165.1"/>
    </source>
</evidence>
<dbReference type="PANTHER" id="PTHR21661">
    <property type="entry name" value="EPOXIDE HYDROLASE 1-RELATED"/>
    <property type="match status" value="1"/>
</dbReference>
<sequence length="435" mass="49604">MDDTRPYKISVPQERIDLIKQKLDLANFPDELENSDWDLGTPLSEIKRLTRYWKEGFNWREVESRLNEVPQFTTTIEVDGFEPLATHFVHVKCDVPGVKAIPLLFIHGWPGSFLESLKLIPLLTSGANGPYFDVVAPSLADFGFSDAVKRIGFDPSKHADLYHKLMLKLGYNEYVTQGGDWGNNTQNCFSAHHPTYMITNLPKGAIISKFIAVKYGPTHCRSSHFNFMWWVSAPKVSKNPFLWLQYNLQPHSELDKERLARRKWFYDEGFGYNDLQRSKPQTIGYALQDSPVGLLAWIYEKMHDWSDGYKWTDDEILTWVSMYAYSNAGPAASGRIYYMDQHQPADQRAIVFSPIKSTVPIGISVFPLDIVVWPLAWGRTAGRVVFEKMHPSGGHFAAHERPEWLAEDLKTMFGKKGNAYGVVTGRNGYIVGAKL</sequence>
<dbReference type="Gene3D" id="3.40.50.1820">
    <property type="entry name" value="alpha/beta hydrolase"/>
    <property type="match status" value="1"/>
</dbReference>
<proteinExistence type="inferred from homology"/>
<dbReference type="EMBL" id="WIQW01000032">
    <property type="protein sequence ID" value="KAF3098165.1"/>
    <property type="molecule type" value="Genomic_DNA"/>
</dbReference>
<feature type="active site" description="Nucleophile" evidence="4">
    <location>
        <position position="180"/>
    </location>
</feature>
<keyword evidence="3" id="KW-0378">Hydrolase</keyword>
<dbReference type="Proteomes" id="UP000475325">
    <property type="component" value="Unassembled WGS sequence"/>
</dbReference>
<comment type="similarity">
    <text evidence="1">Belongs to the peptidase S33 family.</text>
</comment>
<dbReference type="GO" id="GO:0097176">
    <property type="term" value="P:epoxide metabolic process"/>
    <property type="evidence" value="ECO:0007669"/>
    <property type="project" value="TreeGrafter"/>
</dbReference>
<feature type="domain" description="Epoxide hydrolase N-terminal" evidence="5">
    <location>
        <begin position="5"/>
        <end position="115"/>
    </location>
</feature>
<protein>
    <recommendedName>
        <fullName evidence="5">Epoxide hydrolase N-terminal domain-containing protein</fullName>
    </recommendedName>
</protein>
<gene>
    <name evidence="6" type="ORF">TWF102_006155</name>
</gene>
<dbReference type="InterPro" id="IPR010497">
    <property type="entry name" value="Epoxide_hydro_N"/>
</dbReference>
<dbReference type="PANTHER" id="PTHR21661:SF35">
    <property type="entry name" value="EPOXIDE HYDROLASE"/>
    <property type="match status" value="1"/>
</dbReference>
<evidence type="ECO:0000256" key="4">
    <source>
        <dbReference type="PIRSR" id="PIRSR001112-1"/>
    </source>
</evidence>
<dbReference type="GO" id="GO:0004301">
    <property type="term" value="F:epoxide hydrolase activity"/>
    <property type="evidence" value="ECO:0007669"/>
    <property type="project" value="TreeGrafter"/>
</dbReference>
<dbReference type="PRINTS" id="PR00412">
    <property type="entry name" value="EPOXHYDRLASE"/>
</dbReference>